<dbReference type="PATRIC" id="fig|119224.3.peg.479"/>
<evidence type="ECO:0008006" key="3">
    <source>
        <dbReference type="Google" id="ProtNLM"/>
    </source>
</evidence>
<accession>A0A0N8FX81</accession>
<dbReference type="STRING" id="119224.AKK44_04720"/>
<evidence type="ECO:0000313" key="1">
    <source>
        <dbReference type="EMBL" id="KPJ22395.1"/>
    </source>
</evidence>
<reference evidence="1 2" key="1">
    <citation type="submission" date="2015-08" db="EMBL/GenBank/DDBJ databases">
        <title>Genome sequence of Streptococcus phocae subsp. phocae ATCC 51973T isolated from liver specimen obtained from seal.</title>
        <authorList>
            <person name="Avendano-Herrera R."/>
        </authorList>
    </citation>
    <scope>NUCLEOTIDE SEQUENCE [LARGE SCALE GENOMIC DNA]</scope>
    <source>
        <strain evidence="1 2">ATCC 51973</strain>
    </source>
</reference>
<organism evidence="1 2">
    <name type="scientific">Streptococcus phocae</name>
    <dbReference type="NCBI Taxonomy" id="119224"/>
    <lineage>
        <taxon>Bacteria</taxon>
        <taxon>Bacillati</taxon>
        <taxon>Bacillota</taxon>
        <taxon>Bacilli</taxon>
        <taxon>Lactobacillales</taxon>
        <taxon>Streptococcaceae</taxon>
        <taxon>Streptococcus</taxon>
    </lineage>
</organism>
<dbReference type="EMBL" id="LHQM01000015">
    <property type="protein sequence ID" value="KPJ22395.1"/>
    <property type="molecule type" value="Genomic_DNA"/>
</dbReference>
<proteinExistence type="predicted"/>
<sequence>MSDITTLKNAIIEQATQEGQAMLASASAQIEADFQTQKTKLLSDLESKRNRQLKELDLRFQVDKQQLKHQEHQTLLAVKQEAIRELFEATAVAMADLSHQEELELVTRLLKGYKDQAIQVTLGELTKAKLGQEGLAKLQEQFSTASMAETVIANQAGFVVSVGQVDDNYLYRDLLASVFKTERTLIATVLFNEN</sequence>
<protein>
    <recommendedName>
        <fullName evidence="3">ATP synthase subunit E</fullName>
    </recommendedName>
</protein>
<dbReference type="Proteomes" id="UP000049578">
    <property type="component" value="Unassembled WGS sequence"/>
</dbReference>
<keyword evidence="2" id="KW-1185">Reference proteome</keyword>
<evidence type="ECO:0000313" key="2">
    <source>
        <dbReference type="Proteomes" id="UP000049578"/>
    </source>
</evidence>
<gene>
    <name evidence="1" type="ORF">AKK44_04720</name>
</gene>
<dbReference type="AlphaFoldDB" id="A0A0N8FX81"/>
<dbReference type="RefSeq" id="WP_054278731.1">
    <property type="nucleotide sequence ID" value="NZ_LHQM01000015.1"/>
</dbReference>
<name>A0A0N8FX81_9STRE</name>
<comment type="caution">
    <text evidence="1">The sequence shown here is derived from an EMBL/GenBank/DDBJ whole genome shotgun (WGS) entry which is preliminary data.</text>
</comment>